<accession>A0A8R2M505</accession>
<protein>
    <recommendedName>
        <fullName evidence="18">VWFA domain-containing protein</fullName>
    </recommendedName>
</protein>
<keyword evidence="8" id="KW-0106">Calcium</keyword>
<evidence type="ECO:0000256" key="10">
    <source>
        <dbReference type="ARBA" id="ARBA00022989"/>
    </source>
</evidence>
<reference evidence="19" key="2">
    <citation type="submission" date="2022-06" db="UniProtKB">
        <authorList>
            <consortium name="EnsemblMetazoa"/>
        </authorList>
    </citation>
    <scope>IDENTIFICATION</scope>
    <source>
        <strain evidence="19">p50T (Dazao)</strain>
    </source>
</reference>
<keyword evidence="13" id="KW-1015">Disulfide bond</keyword>
<dbReference type="Gene3D" id="3.40.50.410">
    <property type="entry name" value="von Willebrand factor, type A domain"/>
    <property type="match status" value="1"/>
</dbReference>
<dbReference type="PANTHER" id="PTHR10166:SF37">
    <property type="entry name" value="STOLID, ISOFORM H"/>
    <property type="match status" value="1"/>
</dbReference>
<keyword evidence="14" id="KW-0325">Glycoprotein</keyword>
<comment type="subcellular location">
    <subcellularLocation>
        <location evidence="1">Membrane</location>
        <topology evidence="1">Single-pass type I membrane protein</topology>
    </subcellularLocation>
</comment>
<dbReference type="InterPro" id="IPR013680">
    <property type="entry name" value="VDCC_a2/dsu"/>
</dbReference>
<evidence type="ECO:0000256" key="5">
    <source>
        <dbReference type="ARBA" id="ARBA00022692"/>
    </source>
</evidence>
<evidence type="ECO:0000256" key="12">
    <source>
        <dbReference type="ARBA" id="ARBA00023136"/>
    </source>
</evidence>
<dbReference type="RefSeq" id="XP_037874433.1">
    <property type="nucleotide sequence ID" value="XM_038018505.2"/>
</dbReference>
<keyword evidence="11" id="KW-0406">Ion transport</keyword>
<keyword evidence="5 16" id="KW-0812">Transmembrane</keyword>
<proteinExistence type="predicted"/>
<keyword evidence="15" id="KW-0407">Ion channel</keyword>
<evidence type="ECO:0000259" key="18">
    <source>
        <dbReference type="PROSITE" id="PS50234"/>
    </source>
</evidence>
<evidence type="ECO:0000256" key="16">
    <source>
        <dbReference type="SAM" id="Phobius"/>
    </source>
</evidence>
<dbReference type="SUPFAM" id="SSF53300">
    <property type="entry name" value="vWA-like"/>
    <property type="match status" value="1"/>
</dbReference>
<dbReference type="Proteomes" id="UP000005204">
    <property type="component" value="Unassembled WGS sequence"/>
</dbReference>
<feature type="domain" description="VWFA" evidence="18">
    <location>
        <begin position="311"/>
        <end position="498"/>
    </location>
</feature>
<dbReference type="Pfam" id="PF08399">
    <property type="entry name" value="VWA_N"/>
    <property type="match status" value="1"/>
</dbReference>
<dbReference type="GO" id="GO:0046872">
    <property type="term" value="F:metal ion binding"/>
    <property type="evidence" value="ECO:0007669"/>
    <property type="project" value="UniProtKB-KW"/>
</dbReference>
<keyword evidence="9" id="KW-0851">Voltage-gated channel</keyword>
<dbReference type="GeneID" id="105842130"/>
<keyword evidence="4" id="KW-0107">Calcium channel</keyword>
<evidence type="ECO:0000256" key="1">
    <source>
        <dbReference type="ARBA" id="ARBA00004479"/>
    </source>
</evidence>
<keyword evidence="7 17" id="KW-0732">Signal</keyword>
<keyword evidence="6" id="KW-0479">Metal-binding</keyword>
<dbReference type="Pfam" id="PF08473">
    <property type="entry name" value="VGCC_alpha2"/>
    <property type="match status" value="1"/>
</dbReference>
<dbReference type="InterPro" id="IPR013608">
    <property type="entry name" value="VWA_N"/>
</dbReference>
<evidence type="ECO:0000313" key="20">
    <source>
        <dbReference type="Proteomes" id="UP000005204"/>
    </source>
</evidence>
<dbReference type="EnsemblMetazoa" id="XM_038018505.1">
    <property type="protein sequence ID" value="XP_037874433.1"/>
    <property type="gene ID" value="LOC105842130"/>
</dbReference>
<keyword evidence="20" id="KW-1185">Reference proteome</keyword>
<feature type="chain" id="PRO_5035864033" description="VWFA domain-containing protein" evidence="17">
    <location>
        <begin position="22"/>
        <end position="1310"/>
    </location>
</feature>
<keyword evidence="2" id="KW-0813">Transport</keyword>
<feature type="transmembrane region" description="Helical" evidence="16">
    <location>
        <begin position="1289"/>
        <end position="1306"/>
    </location>
</feature>
<dbReference type="SMART" id="SM00327">
    <property type="entry name" value="VWA"/>
    <property type="match status" value="1"/>
</dbReference>
<sequence length="1310" mass="150326">MKIKLIVPIILTAILIRSTESVKHKNVLQNRTVAEVKNSLEKHEDALSEVLKHKTGVNPIKITNVTQAKIKPFVKKEKKILRMISTKSIENWAQRLSEVFFEIESKLVKREELLSAFSDAMMVARNGTALVNKAADALEDLLTRRVKAAENIMRKAEELDKDETPPPDNYVFDHSVDLDKIKEKKIPNQKGWFMPQNCTNLQKVPLNESNHFDGKVSLQTSSVYVSLEVFECDPKVMKHIYWTEGLLSTFKKNYAQDATTDFQYFCSAKGFLRHYPAALWDDMHQLKLNTDDVYDCRLRSWYVSAGGAPRDVLVLLDASGSMNGSSNQVIAEEFTLALLSALTDDDQVNVLYFNEKVNSLIQCFNQKMVPANHVNSAAMMEELREYTKVNETKVDYALKYAIKLLRKQRLIRDRPKSCQQAIVLLTDSMYDNYTDLVRHLDPGNNIRLFVFWLHDRYGLRDDTRRLAEWLSCARDGYFAELITHADVTEQVMSVLRVLVRPLVAQRDHRLRVFSDIYAHIEDPRRSEYHWTQKENAEQLYRYKELRKDKRKLLDPRRMYEDWMHQWKLNEYGQYYEGEELNYRLEISVSVPVFDATTAENITIQLMEERQRNSTRQYPVNRLLGVAGVDIPIDHLKLILPYHQLGAGGSIILVDHRGNVVLHDNLKPTFDGDVLRPGYRTVDFLDLEQPAVSHLPRQYLPDWLKFRRNLIIDKETGNMTMYAKNIFEDGMRATLENRQYFWRRVLDHYTVVVALPNPDAHWAGSESQFTMKLAEAALKSLSRTDFAVQPDWLYCRHVEPHFDSREAEVLHFIRRRSDEPNFAMKKLNHIFSPIPPLLLEKTYQCDEGLMARLCKDAIATDKWAREHEHPHRARDCSTCELGSITTFFASENGLTRWQVHHATSEHAAPVEGSVWARGPREAWYRRAAHRPAALHVHAPARRPQLRRNSFAPPPPVPVSQQWLTAARALTSPDKGIIGVTGFHFYPSHLDDLLNSITKFPCAEEDEESCEVSCDGETWMCVVVDEAGWVVAPRGGAGVHLAALHPAAMAALLNASVYQLNWLHDYQSVCFTSTNKSSAALMVPSILKSLWRSIALVLRVAQEFIGLLTIVNAGAGVAAETVKEKMKRSNRLRKNYEADQFESLYDDRVLVNRTRFAACDRTRPLYQLQHTRAAADALRGGPHPCRWPLAGALVPRTNLLLLALYRPCAPPDPRPPHPQHNRQYSGDVDGLLSAASQLACWRNREPLHGRQSRTSCFPHQYDQEEGYRQCGPWLPDSEKKDISSRHLPSKLFLAVIFVLMCIINSNYFNCAQ</sequence>
<dbReference type="InterPro" id="IPR036465">
    <property type="entry name" value="vWFA_dom_sf"/>
</dbReference>
<keyword evidence="3" id="KW-0109">Calcium transport</keyword>
<evidence type="ECO:0000256" key="3">
    <source>
        <dbReference type="ARBA" id="ARBA00022568"/>
    </source>
</evidence>
<evidence type="ECO:0000256" key="13">
    <source>
        <dbReference type="ARBA" id="ARBA00023157"/>
    </source>
</evidence>
<dbReference type="InterPro" id="IPR002035">
    <property type="entry name" value="VWF_A"/>
</dbReference>
<dbReference type="GO" id="GO:0005245">
    <property type="term" value="F:voltage-gated calcium channel activity"/>
    <property type="evidence" value="ECO:0007669"/>
    <property type="project" value="TreeGrafter"/>
</dbReference>
<evidence type="ECO:0000256" key="15">
    <source>
        <dbReference type="ARBA" id="ARBA00023303"/>
    </source>
</evidence>
<dbReference type="Gene3D" id="3.30.450.20">
    <property type="entry name" value="PAS domain"/>
    <property type="match status" value="1"/>
</dbReference>
<keyword evidence="12 16" id="KW-0472">Membrane</keyword>
<keyword evidence="10 16" id="KW-1133">Transmembrane helix</keyword>
<evidence type="ECO:0000313" key="19">
    <source>
        <dbReference type="EnsemblMetazoa" id="XP_037874433.1"/>
    </source>
</evidence>
<evidence type="ECO:0000256" key="9">
    <source>
        <dbReference type="ARBA" id="ARBA00022882"/>
    </source>
</evidence>
<evidence type="ECO:0000256" key="14">
    <source>
        <dbReference type="ARBA" id="ARBA00023180"/>
    </source>
</evidence>
<evidence type="ECO:0000256" key="6">
    <source>
        <dbReference type="ARBA" id="ARBA00022723"/>
    </source>
</evidence>
<evidence type="ECO:0000256" key="2">
    <source>
        <dbReference type="ARBA" id="ARBA00022448"/>
    </source>
</evidence>
<evidence type="ECO:0000256" key="11">
    <source>
        <dbReference type="ARBA" id="ARBA00023065"/>
    </source>
</evidence>
<dbReference type="PANTHER" id="PTHR10166">
    <property type="entry name" value="VOLTAGE-DEPENDENT CALCIUM CHANNEL SUBUNIT ALPHA-2/DELTA-RELATED"/>
    <property type="match status" value="1"/>
</dbReference>
<evidence type="ECO:0000256" key="7">
    <source>
        <dbReference type="ARBA" id="ARBA00022729"/>
    </source>
</evidence>
<dbReference type="Pfam" id="PF00092">
    <property type="entry name" value="VWA"/>
    <property type="match status" value="1"/>
</dbReference>
<evidence type="ECO:0000256" key="17">
    <source>
        <dbReference type="SAM" id="SignalP"/>
    </source>
</evidence>
<reference evidence="20" key="1">
    <citation type="journal article" date="2008" name="Insect Biochem. Mol. Biol.">
        <title>The genome of a lepidopteran model insect, the silkworm Bombyx mori.</title>
        <authorList>
            <consortium name="International Silkworm Genome Consortium"/>
        </authorList>
    </citation>
    <scope>NUCLEOTIDE SEQUENCE [LARGE SCALE GENOMIC DNA]</scope>
    <source>
        <strain evidence="20">p50T</strain>
    </source>
</reference>
<evidence type="ECO:0000256" key="8">
    <source>
        <dbReference type="ARBA" id="ARBA00022837"/>
    </source>
</evidence>
<dbReference type="KEGG" id="bmor:105842130"/>
<dbReference type="PROSITE" id="PS50234">
    <property type="entry name" value="VWFA"/>
    <property type="match status" value="1"/>
</dbReference>
<organism evidence="19 20">
    <name type="scientific">Bombyx mori</name>
    <name type="common">Silk moth</name>
    <dbReference type="NCBI Taxonomy" id="7091"/>
    <lineage>
        <taxon>Eukaryota</taxon>
        <taxon>Metazoa</taxon>
        <taxon>Ecdysozoa</taxon>
        <taxon>Arthropoda</taxon>
        <taxon>Hexapoda</taxon>
        <taxon>Insecta</taxon>
        <taxon>Pterygota</taxon>
        <taxon>Neoptera</taxon>
        <taxon>Endopterygota</taxon>
        <taxon>Lepidoptera</taxon>
        <taxon>Glossata</taxon>
        <taxon>Ditrysia</taxon>
        <taxon>Bombycoidea</taxon>
        <taxon>Bombycidae</taxon>
        <taxon>Bombycinae</taxon>
        <taxon>Bombyx</taxon>
    </lineage>
</organism>
<dbReference type="GO" id="GO:0005891">
    <property type="term" value="C:voltage-gated calcium channel complex"/>
    <property type="evidence" value="ECO:0007669"/>
    <property type="project" value="TreeGrafter"/>
</dbReference>
<evidence type="ECO:0000256" key="4">
    <source>
        <dbReference type="ARBA" id="ARBA00022673"/>
    </source>
</evidence>
<name>A0A8R2M505_BOMMO</name>
<dbReference type="InterPro" id="IPR051173">
    <property type="entry name" value="Ca_channel_alpha-2/delta"/>
</dbReference>
<feature type="signal peptide" evidence="17">
    <location>
        <begin position="1"/>
        <end position="21"/>
    </location>
</feature>